<evidence type="ECO:0000256" key="2">
    <source>
        <dbReference type="ARBA" id="ARBA00022649"/>
    </source>
</evidence>
<comment type="similarity">
    <text evidence="1">Belongs to the ribosome association toxin RatA family.</text>
</comment>
<dbReference type="PANTHER" id="PTHR12901">
    <property type="entry name" value="SPERM PROTEIN HOMOLOG"/>
    <property type="match status" value="1"/>
</dbReference>
<feature type="domain" description="Coenzyme Q-binding protein COQ10 START" evidence="3">
    <location>
        <begin position="10"/>
        <end position="135"/>
    </location>
</feature>
<dbReference type="GO" id="GO:0045333">
    <property type="term" value="P:cellular respiration"/>
    <property type="evidence" value="ECO:0007669"/>
    <property type="project" value="InterPro"/>
</dbReference>
<dbReference type="Proteomes" id="UP000291562">
    <property type="component" value="Chromosome"/>
</dbReference>
<name>A0A411HJG3_9GAMM</name>
<dbReference type="CDD" id="cd07813">
    <property type="entry name" value="COQ10p_like"/>
    <property type="match status" value="1"/>
</dbReference>
<dbReference type="GO" id="GO:0048039">
    <property type="term" value="F:ubiquinone binding"/>
    <property type="evidence" value="ECO:0007669"/>
    <property type="project" value="InterPro"/>
</dbReference>
<evidence type="ECO:0000313" key="4">
    <source>
        <dbReference type="EMBL" id="QBB70633.1"/>
    </source>
</evidence>
<evidence type="ECO:0000259" key="3">
    <source>
        <dbReference type="Pfam" id="PF03364"/>
    </source>
</evidence>
<evidence type="ECO:0000256" key="1">
    <source>
        <dbReference type="ARBA" id="ARBA00008918"/>
    </source>
</evidence>
<gene>
    <name evidence="4" type="ORF">ELE36_09795</name>
</gene>
<keyword evidence="5" id="KW-1185">Reference proteome</keyword>
<dbReference type="RefSeq" id="WP_129832890.1">
    <property type="nucleotide sequence ID" value="NZ_CP035704.1"/>
</dbReference>
<dbReference type="InterPro" id="IPR005031">
    <property type="entry name" value="COQ10_START"/>
</dbReference>
<dbReference type="Pfam" id="PF03364">
    <property type="entry name" value="Polyketide_cyc"/>
    <property type="match status" value="1"/>
</dbReference>
<reference evidence="4 5" key="1">
    <citation type="submission" date="2019-01" db="EMBL/GenBank/DDBJ databases">
        <title>Pseudolysobacter antarctica gen. nov., sp. nov., isolated from Fildes Peninsula, Antarctica.</title>
        <authorList>
            <person name="Wei Z."/>
            <person name="Peng F."/>
        </authorList>
    </citation>
    <scope>NUCLEOTIDE SEQUENCE [LARGE SCALE GENOMIC DNA]</scope>
    <source>
        <strain evidence="4 5">AQ6-296</strain>
    </source>
</reference>
<evidence type="ECO:0000313" key="5">
    <source>
        <dbReference type="Proteomes" id="UP000291562"/>
    </source>
</evidence>
<proteinExistence type="inferred from homology"/>
<dbReference type="KEGG" id="xbc:ELE36_09795"/>
<dbReference type="InterPro" id="IPR044996">
    <property type="entry name" value="COQ10-like"/>
</dbReference>
<accession>A0A411HJG3</accession>
<dbReference type="Gene3D" id="3.30.530.20">
    <property type="match status" value="1"/>
</dbReference>
<keyword evidence="2" id="KW-1277">Toxin-antitoxin system</keyword>
<dbReference type="InterPro" id="IPR023393">
    <property type="entry name" value="START-like_dom_sf"/>
</dbReference>
<sequence length="143" mass="16015">MIKIRRSALVRYSAEQMFDLVNDVQAYPKRFSWSAGAQVLASDEQSLTARLELRMVGLTQAFTTRNVLERPERITMNLVEGPFRQLTGIWTFSALGTQGCKVALSLDFEFSGRLLGSALRLGFQGIADRLVDDFCSEAARIYA</sequence>
<organism evidence="4 5">
    <name type="scientific">Pseudolysobacter antarcticus</name>
    <dbReference type="NCBI Taxonomy" id="2511995"/>
    <lineage>
        <taxon>Bacteria</taxon>
        <taxon>Pseudomonadati</taxon>
        <taxon>Pseudomonadota</taxon>
        <taxon>Gammaproteobacteria</taxon>
        <taxon>Lysobacterales</taxon>
        <taxon>Rhodanobacteraceae</taxon>
        <taxon>Pseudolysobacter</taxon>
    </lineage>
</organism>
<dbReference type="OrthoDB" id="9804759at2"/>
<protein>
    <submittedName>
        <fullName evidence="4">Type II toxin-antitoxin system RatA family toxin</fullName>
    </submittedName>
</protein>
<dbReference type="SUPFAM" id="SSF55961">
    <property type="entry name" value="Bet v1-like"/>
    <property type="match status" value="1"/>
</dbReference>
<dbReference type="PANTHER" id="PTHR12901:SF10">
    <property type="entry name" value="COENZYME Q-BINDING PROTEIN COQ10, MITOCHONDRIAL"/>
    <property type="match status" value="1"/>
</dbReference>
<dbReference type="AlphaFoldDB" id="A0A411HJG3"/>
<dbReference type="EMBL" id="CP035704">
    <property type="protein sequence ID" value="QBB70633.1"/>
    <property type="molecule type" value="Genomic_DNA"/>
</dbReference>